<dbReference type="Proteomes" id="UP000002279">
    <property type="component" value="Chromosome X1"/>
</dbReference>
<organism evidence="7 9">
    <name type="scientific">Ornithorhynchus anatinus</name>
    <name type="common">Duckbill platypus</name>
    <dbReference type="NCBI Taxonomy" id="9258"/>
    <lineage>
        <taxon>Eukaryota</taxon>
        <taxon>Metazoa</taxon>
        <taxon>Chordata</taxon>
        <taxon>Craniata</taxon>
        <taxon>Vertebrata</taxon>
        <taxon>Euteleostomi</taxon>
        <taxon>Mammalia</taxon>
        <taxon>Monotremata</taxon>
        <taxon>Ornithorhynchidae</taxon>
        <taxon>Ornithorhynchus</taxon>
    </lineage>
</organism>
<evidence type="ECO:0000256" key="2">
    <source>
        <dbReference type="ARBA" id="ARBA00023242"/>
    </source>
</evidence>
<dbReference type="InterPro" id="IPR051387">
    <property type="entry name" value="BAF"/>
</dbReference>
<comment type="subunit">
    <text evidence="4">Homodimer. Heterodimerizes with BANF1.</text>
</comment>
<evidence type="ECO:0000256" key="1">
    <source>
        <dbReference type="ARBA" id="ARBA00004123"/>
    </source>
</evidence>
<dbReference type="GeneID" id="100085082"/>
<gene>
    <name evidence="7" type="primary">LOC100085082</name>
    <name evidence="8" type="synonym">BANF2</name>
</gene>
<evidence type="ECO:0000256" key="5">
    <source>
        <dbReference type="ARBA" id="ARBA00074730"/>
    </source>
</evidence>
<dbReference type="InterPro" id="IPR004122">
    <property type="entry name" value="BAF_prot"/>
</dbReference>
<dbReference type="FunFam" id="1.10.150.40:FF:000002">
    <property type="entry name" value="Barrier to autointegration factor 2"/>
    <property type="match status" value="1"/>
</dbReference>
<dbReference type="Ensembl" id="ENSOANT00000056200.1">
    <property type="protein sequence ID" value="ENSOANP00000047633.1"/>
    <property type="gene ID" value="ENSOANG00000048528.1"/>
</dbReference>
<evidence type="ECO:0000256" key="6">
    <source>
        <dbReference type="ARBA" id="ARBA00079764"/>
    </source>
</evidence>
<protein>
    <recommendedName>
        <fullName evidence="5">Barrier-to-autointegration factor-like protein</fullName>
    </recommendedName>
    <alternativeName>
        <fullName evidence="6">Barrier-to-autointegration factor 2</fullName>
    </alternativeName>
</protein>
<dbReference type="RefSeq" id="XP_007670312.1">
    <property type="nucleotide sequence ID" value="XM_007672122.3"/>
</dbReference>
<proteinExistence type="predicted"/>
<evidence type="ECO:0000256" key="4">
    <source>
        <dbReference type="ARBA" id="ARBA00065228"/>
    </source>
</evidence>
<keyword evidence="2" id="KW-0539">Nucleus</keyword>
<accession>A0A6I8P3U1</accession>
<dbReference type="Gene3D" id="1.10.150.40">
    <property type="entry name" value="Barrier-to-autointegration factor, BAF"/>
    <property type="match status" value="1"/>
</dbReference>
<dbReference type="GO" id="GO:0051276">
    <property type="term" value="P:chromosome organization"/>
    <property type="evidence" value="ECO:0000318"/>
    <property type="project" value="GO_Central"/>
</dbReference>
<dbReference type="GO" id="GO:0005634">
    <property type="term" value="C:nucleus"/>
    <property type="evidence" value="ECO:0000318"/>
    <property type="project" value="GO_Central"/>
</dbReference>
<dbReference type="Bgee" id="ENSOANG00000037227">
    <property type="expression patterns" value="Expressed in testis"/>
</dbReference>
<keyword evidence="9" id="KW-1185">Reference proteome</keyword>
<dbReference type="OrthoDB" id="9997163at2759"/>
<evidence type="ECO:0000313" key="9">
    <source>
        <dbReference type="Proteomes" id="UP000002279"/>
    </source>
</evidence>
<evidence type="ECO:0000256" key="3">
    <source>
        <dbReference type="ARBA" id="ARBA00059723"/>
    </source>
</evidence>
<evidence type="ECO:0000313" key="8">
    <source>
        <dbReference type="Ensembl" id="ENSOANP00000053583.1"/>
    </source>
</evidence>
<evidence type="ECO:0000313" key="7">
    <source>
        <dbReference type="Ensembl" id="ENSOANP00000047633.1"/>
    </source>
</evidence>
<dbReference type="PANTHER" id="PTHR47507">
    <property type="entry name" value="BARRIER TO AUTOINTEGRATION FACTOR 2"/>
    <property type="match status" value="1"/>
</dbReference>
<dbReference type="GO" id="GO:0000793">
    <property type="term" value="C:condensed chromosome"/>
    <property type="evidence" value="ECO:0000318"/>
    <property type="project" value="GO_Central"/>
</dbReference>
<dbReference type="KEGG" id="oaa:100085082"/>
<dbReference type="SMART" id="SM01023">
    <property type="entry name" value="BAF"/>
    <property type="match status" value="1"/>
</dbReference>
<comment type="function">
    <text evidence="3">May play a role in BANF1 regulation and influence tissue-specific roles of BANF1.</text>
</comment>
<dbReference type="Ensembl" id="ENSOANT00000060931.1">
    <property type="protein sequence ID" value="ENSOANP00000053583.1"/>
    <property type="gene ID" value="ENSOANG00000037227.1"/>
</dbReference>
<dbReference type="PANTHER" id="PTHR47507:SF4">
    <property type="entry name" value="BARRIER-TO-AUTOINTEGRATION FACTOR-LIKE PROTEIN"/>
    <property type="match status" value="1"/>
</dbReference>
<dbReference type="InterPro" id="IPR036617">
    <property type="entry name" value="BAF_sf"/>
</dbReference>
<dbReference type="AlphaFoldDB" id="A0A6I8P3U1"/>
<dbReference type="GeneTree" id="ENSGT00940000162003"/>
<dbReference type="Pfam" id="PF02961">
    <property type="entry name" value="SAM_BAF"/>
    <property type="match status" value="1"/>
</dbReference>
<reference evidence="7 9" key="1">
    <citation type="journal article" date="2008" name="Nature">
        <title>Genome analysis of the platypus reveals unique signatures of evolution.</title>
        <authorList>
            <person name="Warren W.C."/>
            <person name="Hillier L.W."/>
            <person name="Marshall Graves J.A."/>
            <person name="Birney E."/>
            <person name="Ponting C.P."/>
            <person name="Grutzner F."/>
            <person name="Belov K."/>
            <person name="Miller W."/>
            <person name="Clarke L."/>
            <person name="Chinwalla A.T."/>
            <person name="Yang S.P."/>
            <person name="Heger A."/>
            <person name="Locke D.P."/>
            <person name="Miethke P."/>
            <person name="Waters P.D."/>
            <person name="Veyrunes F."/>
            <person name="Fulton L."/>
            <person name="Fulton B."/>
            <person name="Graves T."/>
            <person name="Wallis J."/>
            <person name="Puente X.S."/>
            <person name="Lopez-Otin C."/>
            <person name="Ordonez G.R."/>
            <person name="Eichler E.E."/>
            <person name="Chen L."/>
            <person name="Cheng Z."/>
            <person name="Deakin J.E."/>
            <person name="Alsop A."/>
            <person name="Thompson K."/>
            <person name="Kirby P."/>
            <person name="Papenfuss A.T."/>
            <person name="Wakefield M.J."/>
            <person name="Olender T."/>
            <person name="Lancet D."/>
            <person name="Huttley G.A."/>
            <person name="Smit A.F."/>
            <person name="Pask A."/>
            <person name="Temple-Smith P."/>
            <person name="Batzer M.A."/>
            <person name="Walker J.A."/>
            <person name="Konkel M.K."/>
            <person name="Harris R.S."/>
            <person name="Whittington C.M."/>
            <person name="Wong E.S."/>
            <person name="Gemmell N.J."/>
            <person name="Buschiazzo E."/>
            <person name="Vargas Jentzsch I.M."/>
            <person name="Merkel A."/>
            <person name="Schmitz J."/>
            <person name="Zemann A."/>
            <person name="Churakov G."/>
            <person name="Kriegs J.O."/>
            <person name="Brosius J."/>
            <person name="Murchison E.P."/>
            <person name="Sachidanandam R."/>
            <person name="Smith C."/>
            <person name="Hannon G.J."/>
            <person name="Tsend-Ayush E."/>
            <person name="McMillan D."/>
            <person name="Attenborough R."/>
            <person name="Rens W."/>
            <person name="Ferguson-Smith M."/>
            <person name="Lefevre C.M."/>
            <person name="Sharp J.A."/>
            <person name="Nicholas K.R."/>
            <person name="Ray D.A."/>
            <person name="Kube M."/>
            <person name="Reinhardt R."/>
            <person name="Pringle T.H."/>
            <person name="Taylor J."/>
            <person name="Jones R.C."/>
            <person name="Nixon B."/>
            <person name="Dacheux J.L."/>
            <person name="Niwa H."/>
            <person name="Sekita Y."/>
            <person name="Huang X."/>
            <person name="Stark A."/>
            <person name="Kheradpour P."/>
            <person name="Kellis M."/>
            <person name="Flicek P."/>
            <person name="Chen Y."/>
            <person name="Webber C."/>
            <person name="Hardison R."/>
            <person name="Nelson J."/>
            <person name="Hallsworth-Pepin K."/>
            <person name="Delehaunty K."/>
            <person name="Markovic C."/>
            <person name="Minx P."/>
            <person name="Feng Y."/>
            <person name="Kremitzki C."/>
            <person name="Mitreva M."/>
            <person name="Glasscock J."/>
            <person name="Wylie T."/>
            <person name="Wohldmann P."/>
            <person name="Thiru P."/>
            <person name="Nhan M.N."/>
            <person name="Pohl C.S."/>
            <person name="Smith S.M."/>
            <person name="Hou S."/>
            <person name="Nefedov M."/>
            <person name="de Jong P.J."/>
            <person name="Renfree M.B."/>
            <person name="Mardis E.R."/>
            <person name="Wilson R.K."/>
        </authorList>
    </citation>
    <scope>NUCLEOTIDE SEQUENCE [LARGE SCALE GENOMIC DNA]</scope>
    <source>
        <strain evidence="7 9">Glennie</strain>
    </source>
</reference>
<comment type="subcellular location">
    <subcellularLocation>
        <location evidence="1">Nucleus</location>
    </subcellularLocation>
</comment>
<reference evidence="7" key="2">
    <citation type="submission" date="2025-05" db="UniProtKB">
        <authorList>
            <consortium name="Ensembl"/>
        </authorList>
    </citation>
    <scope>IDENTIFICATION</scope>
    <source>
        <strain evidence="7">Glennie</strain>
    </source>
</reference>
<sequence length="131" mass="14819">MAHRKDTGSLTPKTPMKSEVLTSGLTCNLQECQEVPWVMEEMESTSEKQSTFESQPMGEKDITEVDGITTTLGEHLVAKGFDKAYILLGQFLLLHKNERTFQDWIMTKCGASPDEAQQSCRCLKNWCHSFL</sequence>
<name>A0A6I8P3U1_ORNAN</name>
<dbReference type="OMA" id="KWIICCC"/>
<dbReference type="SUPFAM" id="SSF47798">
    <property type="entry name" value="Barrier-to-autointegration factor, BAF"/>
    <property type="match status" value="1"/>
</dbReference>
<dbReference type="GO" id="GO:0003677">
    <property type="term" value="F:DNA binding"/>
    <property type="evidence" value="ECO:0000318"/>
    <property type="project" value="GO_Central"/>
</dbReference>